<evidence type="ECO:0000256" key="2">
    <source>
        <dbReference type="ARBA" id="ARBA00023242"/>
    </source>
</evidence>
<comment type="subcellular location">
    <subcellularLocation>
        <location evidence="1">Nucleus</location>
    </subcellularLocation>
</comment>
<dbReference type="InterPro" id="IPR040319">
    <property type="entry name" value="LSD1-like"/>
</dbReference>
<evidence type="ECO:0000313" key="4">
    <source>
        <dbReference type="EMBL" id="BAJ84901.1"/>
    </source>
</evidence>
<keyword evidence="2" id="KW-0539">Nucleus</keyword>
<reference evidence="4" key="1">
    <citation type="journal article" date="2011" name="Plant Physiol.">
        <title>Comprehensive sequence analysis of 24,783 barley full-length cDNAs derived from 12 clone libraries.</title>
        <authorList>
            <person name="Matsumoto T."/>
            <person name="Tanaka T."/>
            <person name="Sakai H."/>
            <person name="Amano N."/>
            <person name="Kanamori H."/>
            <person name="Kurita K."/>
            <person name="Kikuta A."/>
            <person name="Kamiya K."/>
            <person name="Yamamoto M."/>
            <person name="Ikawa H."/>
            <person name="Fujii N."/>
            <person name="Hori K."/>
            <person name="Itoh T."/>
            <person name="Sato K."/>
        </authorList>
    </citation>
    <scope>NUCLEOTIDE SEQUENCE</scope>
    <source>
        <tissue evidence="4">Shoot</tissue>
    </source>
</reference>
<feature type="domain" description="Zinc finger LSD1-type" evidence="3">
    <location>
        <begin position="111"/>
        <end position="135"/>
    </location>
</feature>
<dbReference type="Pfam" id="PF06943">
    <property type="entry name" value="zf-LSD1"/>
    <property type="match status" value="2"/>
</dbReference>
<dbReference type="AlphaFoldDB" id="F2CPY0"/>
<dbReference type="PANTHER" id="PTHR31747">
    <property type="entry name" value="PROTEIN LSD1"/>
    <property type="match status" value="1"/>
</dbReference>
<dbReference type="EMBL" id="AK353682">
    <property type="protein sequence ID" value="BAJ84901.1"/>
    <property type="molecule type" value="mRNA"/>
</dbReference>
<evidence type="ECO:0000259" key="3">
    <source>
        <dbReference type="Pfam" id="PF06943"/>
    </source>
</evidence>
<name>F2CPY0_HORVV</name>
<feature type="domain" description="Zinc finger LSD1-type" evidence="3">
    <location>
        <begin position="73"/>
        <end position="95"/>
    </location>
</feature>
<evidence type="ECO:0000256" key="1">
    <source>
        <dbReference type="ARBA" id="ARBA00004123"/>
    </source>
</evidence>
<accession>F2CPY0</accession>
<dbReference type="NCBIfam" id="TIGR01053">
    <property type="entry name" value="LSD1"/>
    <property type="match status" value="2"/>
</dbReference>
<feature type="non-terminal residue" evidence="4">
    <location>
        <position position="1"/>
    </location>
</feature>
<proteinExistence type="evidence at transcript level"/>
<dbReference type="GO" id="GO:0005634">
    <property type="term" value="C:nucleus"/>
    <property type="evidence" value="ECO:0007669"/>
    <property type="project" value="UniProtKB-SubCell"/>
</dbReference>
<sequence>DRGVRSALSLSLSLSLSSPSYVLLPPLPLSDAPLSRPSEISASRLLGSLLGMPRCTSSVNHQTETATMSELICNGCFSLVLYNRGAANVRCSRCNMLNSTRSASQYAHLKCGGCRTTLMYPPGASTVGCATCHHVNPVRAQGSSAPPDAHARPQTVLVENPRTMNDKGKLVSNVAVGVTSWKR</sequence>
<dbReference type="InterPro" id="IPR005735">
    <property type="entry name" value="Znf_LSD1"/>
</dbReference>
<dbReference type="PANTHER" id="PTHR31747:SF5">
    <property type="entry name" value="PROTEIN LOL4"/>
    <property type="match status" value="1"/>
</dbReference>
<organism evidence="4">
    <name type="scientific">Hordeum vulgare subsp. vulgare</name>
    <name type="common">Domesticated barley</name>
    <dbReference type="NCBI Taxonomy" id="112509"/>
    <lineage>
        <taxon>Eukaryota</taxon>
        <taxon>Viridiplantae</taxon>
        <taxon>Streptophyta</taxon>
        <taxon>Embryophyta</taxon>
        <taxon>Tracheophyta</taxon>
        <taxon>Spermatophyta</taxon>
        <taxon>Magnoliopsida</taxon>
        <taxon>Liliopsida</taxon>
        <taxon>Poales</taxon>
        <taxon>Poaceae</taxon>
        <taxon>BOP clade</taxon>
        <taxon>Pooideae</taxon>
        <taxon>Triticodae</taxon>
        <taxon>Triticeae</taxon>
        <taxon>Hordeinae</taxon>
        <taxon>Hordeum</taxon>
    </lineage>
</organism>
<protein>
    <submittedName>
        <fullName evidence="4">Predicted protein</fullName>
    </submittedName>
</protein>